<dbReference type="OrthoDB" id="73491at2759"/>
<comment type="caution">
    <text evidence="3">The sequence shown here is derived from an EMBL/GenBank/DDBJ whole genome shotgun (WGS) entry which is preliminary data.</text>
</comment>
<dbReference type="Pfam" id="PF12572">
    <property type="entry name" value="DUF3752"/>
    <property type="match status" value="1"/>
</dbReference>
<dbReference type="Proteomes" id="UP000078544">
    <property type="component" value="Unassembled WGS sequence"/>
</dbReference>
<keyword evidence="4" id="KW-1185">Reference proteome</keyword>
<feature type="compositionally biased region" description="Low complexity" evidence="1">
    <location>
        <begin position="245"/>
        <end position="263"/>
    </location>
</feature>
<dbReference type="PANTHER" id="PTHR46370">
    <property type="entry name" value="GPALPP MOTIFS-CONTAINING PROTEIN 1"/>
    <property type="match status" value="1"/>
</dbReference>
<feature type="domain" description="DUF3752" evidence="2">
    <location>
        <begin position="190"/>
        <end position="357"/>
    </location>
</feature>
<feature type="compositionally biased region" description="Polar residues" evidence="1">
    <location>
        <begin position="67"/>
        <end position="82"/>
    </location>
</feature>
<feature type="compositionally biased region" description="Low complexity" evidence="1">
    <location>
        <begin position="211"/>
        <end position="224"/>
    </location>
</feature>
<evidence type="ECO:0000259" key="2">
    <source>
        <dbReference type="Pfam" id="PF12572"/>
    </source>
</evidence>
<dbReference type="InterPro" id="IPR046331">
    <property type="entry name" value="GPAM1-like"/>
</dbReference>
<sequence length="362" mass="38546">MSSIGPQLPPEPTKRKRSPHEDEHDSAAPAKQARHQGANGDEIDLDSDADSDIGHFAPAATVIGPSMPSSTQADNGSTTGKPSKSRHPRTAIGPSMPPASENSNEIQLDSESDSETGPPAPPSSTSKHPTSGAAPESHTDAQPASSSSSDDDDDAYGPSLPNPAAARRPLGPSLPAPETAPQRDSWMLAPPPSSSYSERDPTRMRARKFSSKPASSKPSASEASIWTETPEEKLARQKDALLGRSTTTSAREAGGSTASSSSSLRDKQKEERDRRIAESIDAARGKSLLDEHKQRRDHHEANTTTANTTTKKQEDEEDDPSKRAFDREKDMAIGGKIGARARQELISKSANFGGRFQKGSFL</sequence>
<dbReference type="EMBL" id="AZGY01000012">
    <property type="protein sequence ID" value="KZZ93747.1"/>
    <property type="molecule type" value="Genomic_DNA"/>
</dbReference>
<feature type="compositionally biased region" description="Basic and acidic residues" evidence="1">
    <location>
        <begin position="320"/>
        <end position="331"/>
    </location>
</feature>
<protein>
    <recommendedName>
        <fullName evidence="2">DUF3752 domain-containing protein</fullName>
    </recommendedName>
</protein>
<name>A0A168AC89_9HYPO</name>
<reference evidence="3 4" key="1">
    <citation type="journal article" date="2016" name="Genome Biol. Evol.">
        <title>Divergent and convergent evolution of fungal pathogenicity.</title>
        <authorList>
            <person name="Shang Y."/>
            <person name="Xiao G."/>
            <person name="Zheng P."/>
            <person name="Cen K."/>
            <person name="Zhan S."/>
            <person name="Wang C."/>
        </authorList>
    </citation>
    <scope>NUCLEOTIDE SEQUENCE [LARGE SCALE GENOMIC DNA]</scope>
    <source>
        <strain evidence="3 4">RCEF 2490</strain>
    </source>
</reference>
<dbReference type="AlphaFoldDB" id="A0A168AC89"/>
<accession>A0A168AC89</accession>
<evidence type="ECO:0000313" key="3">
    <source>
        <dbReference type="EMBL" id="KZZ93747.1"/>
    </source>
</evidence>
<feature type="compositionally biased region" description="Basic and acidic residues" evidence="1">
    <location>
        <begin position="230"/>
        <end position="241"/>
    </location>
</feature>
<feature type="compositionally biased region" description="Basic and acidic residues" evidence="1">
    <location>
        <begin position="264"/>
        <end position="301"/>
    </location>
</feature>
<dbReference type="InterPro" id="IPR022226">
    <property type="entry name" value="DUF3752"/>
</dbReference>
<proteinExistence type="predicted"/>
<gene>
    <name evidence="3" type="ORF">AAL_05463</name>
</gene>
<dbReference type="PANTHER" id="PTHR46370:SF1">
    <property type="entry name" value="GPALPP MOTIFS-CONTAINING PROTEIN 1"/>
    <property type="match status" value="1"/>
</dbReference>
<evidence type="ECO:0000256" key="1">
    <source>
        <dbReference type="SAM" id="MobiDB-lite"/>
    </source>
</evidence>
<feature type="compositionally biased region" description="Acidic residues" evidence="1">
    <location>
        <begin position="41"/>
        <end position="51"/>
    </location>
</feature>
<organism evidence="3 4">
    <name type="scientific">Moelleriella libera RCEF 2490</name>
    <dbReference type="NCBI Taxonomy" id="1081109"/>
    <lineage>
        <taxon>Eukaryota</taxon>
        <taxon>Fungi</taxon>
        <taxon>Dikarya</taxon>
        <taxon>Ascomycota</taxon>
        <taxon>Pezizomycotina</taxon>
        <taxon>Sordariomycetes</taxon>
        <taxon>Hypocreomycetidae</taxon>
        <taxon>Hypocreales</taxon>
        <taxon>Clavicipitaceae</taxon>
        <taxon>Moelleriella</taxon>
    </lineage>
</organism>
<feature type="region of interest" description="Disordered" evidence="1">
    <location>
        <begin position="1"/>
        <end position="335"/>
    </location>
</feature>
<evidence type="ECO:0000313" key="4">
    <source>
        <dbReference type="Proteomes" id="UP000078544"/>
    </source>
</evidence>